<dbReference type="PROSITE" id="PS50106">
    <property type="entry name" value="PDZ"/>
    <property type="match status" value="1"/>
</dbReference>
<dbReference type="InterPro" id="IPR041489">
    <property type="entry name" value="PDZ_6"/>
</dbReference>
<feature type="domain" description="PDZ" evidence="7">
    <location>
        <begin position="99"/>
        <end position="167"/>
    </location>
</feature>
<dbReference type="AlphaFoldDB" id="V8FSC2"/>
<feature type="compositionally biased region" description="Polar residues" evidence="6">
    <location>
        <begin position="499"/>
        <end position="511"/>
    </location>
</feature>
<organism evidence="8 9">
    <name type="scientific">Pelistega indica</name>
    <dbReference type="NCBI Taxonomy" id="1414851"/>
    <lineage>
        <taxon>Bacteria</taxon>
        <taxon>Pseudomonadati</taxon>
        <taxon>Pseudomonadota</taxon>
        <taxon>Betaproteobacteria</taxon>
        <taxon>Burkholderiales</taxon>
        <taxon>Alcaligenaceae</taxon>
        <taxon>Pelistega</taxon>
    </lineage>
</organism>
<gene>
    <name evidence="8" type="ORF">V757_11790</name>
</gene>
<feature type="compositionally biased region" description="Basic and acidic residues" evidence="6">
    <location>
        <begin position="475"/>
        <end position="498"/>
    </location>
</feature>
<dbReference type="GO" id="GO:0007165">
    <property type="term" value="P:signal transduction"/>
    <property type="evidence" value="ECO:0007669"/>
    <property type="project" value="TreeGrafter"/>
</dbReference>
<dbReference type="SUPFAM" id="SSF52096">
    <property type="entry name" value="ClpP/crotonase"/>
    <property type="match status" value="1"/>
</dbReference>
<name>V8FSC2_9BURK</name>
<dbReference type="PANTHER" id="PTHR32060:SF30">
    <property type="entry name" value="CARBOXY-TERMINAL PROCESSING PROTEASE CTPA"/>
    <property type="match status" value="1"/>
</dbReference>
<dbReference type="GO" id="GO:0030288">
    <property type="term" value="C:outer membrane-bounded periplasmic space"/>
    <property type="evidence" value="ECO:0007669"/>
    <property type="project" value="TreeGrafter"/>
</dbReference>
<evidence type="ECO:0000256" key="2">
    <source>
        <dbReference type="ARBA" id="ARBA00022670"/>
    </source>
</evidence>
<evidence type="ECO:0000256" key="3">
    <source>
        <dbReference type="ARBA" id="ARBA00022801"/>
    </source>
</evidence>
<evidence type="ECO:0000313" key="9">
    <source>
        <dbReference type="Proteomes" id="UP000018766"/>
    </source>
</evidence>
<evidence type="ECO:0000313" key="8">
    <source>
        <dbReference type="EMBL" id="ETD67035.1"/>
    </source>
</evidence>
<dbReference type="InterPro" id="IPR005151">
    <property type="entry name" value="Tail-specific_protease"/>
</dbReference>
<dbReference type="InterPro" id="IPR004447">
    <property type="entry name" value="Peptidase_S41A"/>
</dbReference>
<evidence type="ECO:0000256" key="1">
    <source>
        <dbReference type="ARBA" id="ARBA00009179"/>
    </source>
</evidence>
<feature type="region of interest" description="Disordered" evidence="6">
    <location>
        <begin position="469"/>
        <end position="516"/>
    </location>
</feature>
<comment type="similarity">
    <text evidence="1 5">Belongs to the peptidase S41A family.</text>
</comment>
<comment type="caution">
    <text evidence="8">The sequence shown here is derived from an EMBL/GenBank/DDBJ whole genome shotgun (WGS) entry which is preliminary data.</text>
</comment>
<dbReference type="CDD" id="cd06782">
    <property type="entry name" value="cpPDZ_CPP-like"/>
    <property type="match status" value="1"/>
</dbReference>
<evidence type="ECO:0000259" key="7">
    <source>
        <dbReference type="PROSITE" id="PS50106"/>
    </source>
</evidence>
<dbReference type="RefSeq" id="WP_023953079.1">
    <property type="nucleotide sequence ID" value="NZ_AYSV01000129.1"/>
</dbReference>
<dbReference type="CDD" id="cd07560">
    <property type="entry name" value="Peptidase_S41_CPP"/>
    <property type="match status" value="1"/>
</dbReference>
<dbReference type="SUPFAM" id="SSF50156">
    <property type="entry name" value="PDZ domain-like"/>
    <property type="match status" value="1"/>
</dbReference>
<dbReference type="Proteomes" id="UP000018766">
    <property type="component" value="Unassembled WGS sequence"/>
</dbReference>
<dbReference type="InterPro" id="IPR001478">
    <property type="entry name" value="PDZ"/>
</dbReference>
<reference evidence="8 9" key="1">
    <citation type="submission" date="2013-11" db="EMBL/GenBank/DDBJ databases">
        <title>Genomic analysis of Pelistega sp. HM-7.</title>
        <authorList>
            <person name="Kumbhare S.V."/>
            <person name="Shetty S.A."/>
            <person name="Sharma O."/>
            <person name="Dhotre D.P."/>
        </authorList>
    </citation>
    <scope>NUCLEOTIDE SEQUENCE [LARGE SCALE GENOMIC DNA]</scope>
    <source>
        <strain evidence="8 9">HM-7</strain>
    </source>
</reference>
<sequence length="531" mass="57905">MLSRLYRIIIIGLFSSGLVYAQEEVKGTTIPDSLQATPVDAEHDPAQAYEELRRFARAFSLVKNQYVEPVSDKELIDAAIAGMVDKLDPHSAYLDKEDMIDLQEETDGEFGGLGIEIGEEKGYIKIISPIEGTPAAKAGVLPGDLVVSINDVNTKEKDISDVIKMLRGEPGSAVTLKVSRQGKLLDIHLKRELIKVKSVRSKLVGDIAYFRLSQFQTNTVNDLVAQIRSIKTTPKAIVLDLRNNPGGLLNVSVGVVQIFANTQGSIVSTKARNQVVEEFSRYIPDNILQNTAVLKNLPPWLHSVPMVVLINVGSASASEIVAGALQDFKRATIMGNRSFGKGSVQVVMPIDDETGIKLTTARYYTPSGRSIQATGITPDVVVSDTEKGDLFSSPREVDLDDHLLHESVPEKKAETKPVDNTEVKIVDAKNMYEFGSDQDFQLQQAIRFLKGEKVNQGVIQAQSDGATVSGVDSRVGMKHESRDAKEVTKDAKNKELSDKGSSTSVPSSNLNKVPEKALDKAIDKVLEHKGD</sequence>
<dbReference type="EMBL" id="AYSV01000129">
    <property type="protein sequence ID" value="ETD67035.1"/>
    <property type="molecule type" value="Genomic_DNA"/>
</dbReference>
<evidence type="ECO:0000256" key="4">
    <source>
        <dbReference type="ARBA" id="ARBA00022825"/>
    </source>
</evidence>
<protein>
    <submittedName>
        <fullName evidence="8">Carboxyl-terminal protease</fullName>
    </submittedName>
</protein>
<dbReference type="InterPro" id="IPR029045">
    <property type="entry name" value="ClpP/crotonase-like_dom_sf"/>
</dbReference>
<proteinExistence type="inferred from homology"/>
<dbReference type="Pfam" id="PF22694">
    <property type="entry name" value="CtpB_N-like"/>
    <property type="match status" value="1"/>
</dbReference>
<dbReference type="InterPro" id="IPR036034">
    <property type="entry name" value="PDZ_sf"/>
</dbReference>
<dbReference type="PATRIC" id="fig|1414851.3.peg.2455"/>
<accession>V8FSC2</accession>
<dbReference type="Pfam" id="PF17820">
    <property type="entry name" value="PDZ_6"/>
    <property type="match status" value="1"/>
</dbReference>
<evidence type="ECO:0000256" key="5">
    <source>
        <dbReference type="RuleBase" id="RU004404"/>
    </source>
</evidence>
<dbReference type="InterPro" id="IPR055210">
    <property type="entry name" value="CtpA/B_N"/>
</dbReference>
<dbReference type="GO" id="GO:0008236">
    <property type="term" value="F:serine-type peptidase activity"/>
    <property type="evidence" value="ECO:0007669"/>
    <property type="project" value="UniProtKB-KW"/>
</dbReference>
<dbReference type="Gene3D" id="3.90.226.10">
    <property type="entry name" value="2-enoyl-CoA Hydratase, Chain A, domain 1"/>
    <property type="match status" value="1"/>
</dbReference>
<keyword evidence="9" id="KW-1185">Reference proteome</keyword>
<dbReference type="GO" id="GO:0004175">
    <property type="term" value="F:endopeptidase activity"/>
    <property type="evidence" value="ECO:0007669"/>
    <property type="project" value="TreeGrafter"/>
</dbReference>
<evidence type="ECO:0000256" key="6">
    <source>
        <dbReference type="SAM" id="MobiDB-lite"/>
    </source>
</evidence>
<dbReference type="NCBIfam" id="TIGR00225">
    <property type="entry name" value="prc"/>
    <property type="match status" value="1"/>
</dbReference>
<dbReference type="FunFam" id="2.30.42.10:FF:000063">
    <property type="entry name" value="Peptidase, S41 family"/>
    <property type="match status" value="1"/>
</dbReference>
<dbReference type="GO" id="GO:0006508">
    <property type="term" value="P:proteolysis"/>
    <property type="evidence" value="ECO:0007669"/>
    <property type="project" value="UniProtKB-KW"/>
</dbReference>
<dbReference type="Gene3D" id="2.30.42.10">
    <property type="match status" value="1"/>
</dbReference>
<dbReference type="Gene3D" id="3.30.750.44">
    <property type="match status" value="1"/>
</dbReference>
<keyword evidence="3 5" id="KW-0378">Hydrolase</keyword>
<dbReference type="PANTHER" id="PTHR32060">
    <property type="entry name" value="TAIL-SPECIFIC PROTEASE"/>
    <property type="match status" value="1"/>
</dbReference>
<dbReference type="Pfam" id="PF03572">
    <property type="entry name" value="Peptidase_S41"/>
    <property type="match status" value="1"/>
</dbReference>
<keyword evidence="4 5" id="KW-0720">Serine protease</keyword>
<dbReference type="SMART" id="SM00245">
    <property type="entry name" value="TSPc"/>
    <property type="match status" value="1"/>
</dbReference>
<dbReference type="SMART" id="SM00228">
    <property type="entry name" value="PDZ"/>
    <property type="match status" value="1"/>
</dbReference>
<keyword evidence="2 5" id="KW-0645">Protease</keyword>